<dbReference type="PANTHER" id="PTHR11477">
    <property type="entry name" value="TRANSCRIPTION FACTOR S-II ZINC FINGER DOMAIN-CONTAINING PROTEIN"/>
    <property type="match status" value="1"/>
</dbReference>
<organism evidence="8 9">
    <name type="scientific">Gouania willdenowi</name>
    <name type="common">Blunt-snouted clingfish</name>
    <name type="synonym">Lepadogaster willdenowi</name>
    <dbReference type="NCBI Taxonomy" id="441366"/>
    <lineage>
        <taxon>Eukaryota</taxon>
        <taxon>Metazoa</taxon>
        <taxon>Chordata</taxon>
        <taxon>Craniata</taxon>
        <taxon>Vertebrata</taxon>
        <taxon>Euteleostomi</taxon>
        <taxon>Actinopterygii</taxon>
        <taxon>Neopterygii</taxon>
        <taxon>Teleostei</taxon>
        <taxon>Neoteleostei</taxon>
        <taxon>Acanthomorphata</taxon>
        <taxon>Ovalentaria</taxon>
        <taxon>Blenniimorphae</taxon>
        <taxon>Blenniiformes</taxon>
        <taxon>Gobiesocoidei</taxon>
        <taxon>Gobiesocidae</taxon>
        <taxon>Gobiesocinae</taxon>
        <taxon>Gouania</taxon>
    </lineage>
</organism>
<dbReference type="Pfam" id="PF07744">
    <property type="entry name" value="SPOC"/>
    <property type="match status" value="1"/>
</dbReference>
<dbReference type="InterPro" id="IPR011011">
    <property type="entry name" value="Znf_FYVE_PHD"/>
</dbReference>
<dbReference type="Pfam" id="PF07500">
    <property type="entry name" value="TFIIS_M"/>
    <property type="match status" value="1"/>
</dbReference>
<dbReference type="SUPFAM" id="SSF46942">
    <property type="entry name" value="Elongation factor TFIIS domain 2"/>
    <property type="match status" value="1"/>
</dbReference>
<keyword evidence="2 4" id="KW-0863">Zinc-finger</keyword>
<feature type="region of interest" description="Disordered" evidence="5">
    <location>
        <begin position="785"/>
        <end position="817"/>
    </location>
</feature>
<keyword evidence="9" id="KW-1185">Reference proteome</keyword>
<feature type="compositionally biased region" description="Basic and acidic residues" evidence="5">
    <location>
        <begin position="879"/>
        <end position="894"/>
    </location>
</feature>
<feature type="domain" description="TFIIS central" evidence="7">
    <location>
        <begin position="340"/>
        <end position="459"/>
    </location>
</feature>
<feature type="compositionally biased region" description="Basic and acidic residues" evidence="5">
    <location>
        <begin position="1214"/>
        <end position="1230"/>
    </location>
</feature>
<dbReference type="Gene3D" id="1.10.472.30">
    <property type="entry name" value="Transcription elongation factor S-II, central domain"/>
    <property type="match status" value="1"/>
</dbReference>
<dbReference type="InterPro" id="IPR013083">
    <property type="entry name" value="Znf_RING/FYVE/PHD"/>
</dbReference>
<dbReference type="GO" id="GO:0008270">
    <property type="term" value="F:zinc ion binding"/>
    <property type="evidence" value="ECO:0007669"/>
    <property type="project" value="UniProtKB-KW"/>
</dbReference>
<feature type="compositionally biased region" description="Basic and acidic residues" evidence="5">
    <location>
        <begin position="1239"/>
        <end position="1261"/>
    </location>
</feature>
<feature type="region of interest" description="Disordered" evidence="5">
    <location>
        <begin position="109"/>
        <end position="189"/>
    </location>
</feature>
<evidence type="ECO:0000256" key="5">
    <source>
        <dbReference type="SAM" id="MobiDB-lite"/>
    </source>
</evidence>
<feature type="region of interest" description="Disordered" evidence="5">
    <location>
        <begin position="279"/>
        <end position="341"/>
    </location>
</feature>
<feature type="compositionally biased region" description="Basic and acidic residues" evidence="5">
    <location>
        <begin position="294"/>
        <end position="306"/>
    </location>
</feature>
<feature type="compositionally biased region" description="Basic and acidic residues" evidence="5">
    <location>
        <begin position="154"/>
        <end position="172"/>
    </location>
</feature>
<feature type="compositionally biased region" description="Basic and acidic residues" evidence="5">
    <location>
        <begin position="1060"/>
        <end position="1070"/>
    </location>
</feature>
<evidence type="ECO:0000259" key="6">
    <source>
        <dbReference type="PROSITE" id="PS50016"/>
    </source>
</evidence>
<dbReference type="InterPro" id="IPR036575">
    <property type="entry name" value="TFIIS_cen_dom_sf"/>
</dbReference>
<reference evidence="8" key="1">
    <citation type="submission" date="2020-06" db="EMBL/GenBank/DDBJ databases">
        <authorList>
            <consortium name="Wellcome Sanger Institute Data Sharing"/>
        </authorList>
    </citation>
    <scope>NUCLEOTIDE SEQUENCE [LARGE SCALE GENOMIC DNA]</scope>
</reference>
<reference evidence="8" key="2">
    <citation type="submission" date="2025-08" db="UniProtKB">
        <authorList>
            <consortium name="Ensembl"/>
        </authorList>
    </citation>
    <scope>IDENTIFICATION</scope>
</reference>
<dbReference type="PANTHER" id="PTHR11477:SF10">
    <property type="entry name" value="PHD FINGER PROTEIN 3"/>
    <property type="match status" value="1"/>
</dbReference>
<protein>
    <recommendedName>
        <fullName evidence="10">PHD finger protein 3</fullName>
    </recommendedName>
</protein>
<reference evidence="8" key="3">
    <citation type="submission" date="2025-09" db="UniProtKB">
        <authorList>
            <consortium name="Ensembl"/>
        </authorList>
    </citation>
    <scope>IDENTIFICATION</scope>
</reference>
<dbReference type="Pfam" id="PF00628">
    <property type="entry name" value="PHD"/>
    <property type="match status" value="1"/>
</dbReference>
<dbReference type="PROSITE" id="PS51321">
    <property type="entry name" value="TFIIS_CENTRAL"/>
    <property type="match status" value="1"/>
</dbReference>
<evidence type="ECO:0000313" key="9">
    <source>
        <dbReference type="Proteomes" id="UP000694680"/>
    </source>
</evidence>
<evidence type="ECO:0000256" key="3">
    <source>
        <dbReference type="ARBA" id="ARBA00022833"/>
    </source>
</evidence>
<evidence type="ECO:0000259" key="7">
    <source>
        <dbReference type="PROSITE" id="PS51321"/>
    </source>
</evidence>
<dbReference type="InterPro" id="IPR019786">
    <property type="entry name" value="Zinc_finger_PHD-type_CS"/>
</dbReference>
<dbReference type="Proteomes" id="UP000694680">
    <property type="component" value="Chromosome 15"/>
</dbReference>
<dbReference type="PROSITE" id="PS01359">
    <property type="entry name" value="ZF_PHD_1"/>
    <property type="match status" value="1"/>
</dbReference>
<dbReference type="SMART" id="SM00510">
    <property type="entry name" value="TFS2M"/>
    <property type="match status" value="1"/>
</dbReference>
<dbReference type="InterPro" id="IPR012921">
    <property type="entry name" value="SPOC_C"/>
</dbReference>
<sequence length="1283" mass="143684">PTNRLSETFLIEKGVKGVPLKNKLTLGGRINVNDLEGALWLNPTVVLRRLTVTIGGFRIELLPGPSYSQTVDTATPEGFDGFAYDGDISYSILPDETVNDSKSVIENVGRSSADDSSLGLGPYHPGFNKQAHLNSSKAESAPTTHSQQGNNVKTLEDGVQEKSKVKKPDKIIQRQKSRNSRSISVEEPQLFIPDNAPVVKKENPEEQPANTNTETVWDGNNCCGLCKKHHNNMFMVGCGRCDDWFHGDCVGLDLTKVREMEEQDQMYVCLKCCEEESKKPEAEPEPPCAPKPEVQMKSEAPADHKRYLNSQPGPSRPHHKHETKSKTSSASKKPVSQEAIRRNVRDTLKDILIQRLKESDLKVSVERASEVAKKTERELFHLYKDTDNKYKNKYRSLTFNLKDNKNNVLFKRVLKGEISPSNLIRMSPEELASKELAAWRQRENRHTIEMIEKEQREVERRPITKITHKGEIEIESQEPVKTTDPVEVSTEKDTTSQHKAHLFDLHCKICTGRMALPVEDATTKVLKVATSVVQRPATKPEETKSTTQPTIDDDLHLTVLEESFRNARSSSDGRLDLATGKYEAISFISTLKTLWRGFIHMHSVAKLVTKAFPVSGVLDHLTEDLPDSIQVGGRISPQMVWDYFEKIRATGTKEVCLIRFSPETEEDEISYTLLYAYFSSRKRFGVVSNNTKQVKDMYLIPLGATEKVPHQLVPFDGPGLESNRCNLLLGLIIRQRPKREPPAVDVNEAERIIPKIKPVITTKDTREAEEEEKLYLSSLIVAPPKEEEKAPISTEEVEEPSATTFTEPSAPEENVSLESQKPLRFLPGVLVGWGGELPPLPDVGGKPAPTANDTQRTKQQALKTEPSTGHMKSPTAAAPRERFVIKKKEVKPVKTEMQQPSTADGPNADKQEAKNAADVSPGSSVSLKDKPPHVSTEAFLASLSTAPTGTETSSMAPTDKNDEALSSEISEGNVLSQSKSQAASNETKFPLSGILKKSSAYSTVNEATDTLVGKDKTILLSKPAPVSSSTRNDLLMPFHQGYLQLGKTKHKQVERNVVADESLFQKKEDLSTTQASAEVAKAPHVTKDQEAQATSHTLISEPKQEVIPESELSSPVPDAKNNLVVSPSQNSSMPAEDQNSLKQWTQDSSSHALPGLTLQQPESYSDQSSKAGSQTKHQEERYHHPWDWPRNSEDEDYHERQVHHSHHSKKSRHKEREREKKHERSYDSKHRDRSRHRGHSEDRYGEKRKERHHSDGHSSRQRDRHRHRRDSDNGRRSSKDSSS</sequence>
<feature type="region of interest" description="Disordered" evidence="5">
    <location>
        <begin position="1060"/>
        <end position="1283"/>
    </location>
</feature>
<dbReference type="InterPro" id="IPR001965">
    <property type="entry name" value="Znf_PHD"/>
</dbReference>
<dbReference type="InterPro" id="IPR019787">
    <property type="entry name" value="Znf_PHD-finger"/>
</dbReference>
<feature type="compositionally biased region" description="Polar residues" evidence="5">
    <location>
        <begin position="131"/>
        <end position="153"/>
    </location>
</feature>
<gene>
    <name evidence="8" type="primary">phf3</name>
</gene>
<feature type="compositionally biased region" description="Polar residues" evidence="5">
    <location>
        <begin position="967"/>
        <end position="987"/>
    </location>
</feature>
<dbReference type="InterPro" id="IPR003618">
    <property type="entry name" value="TFIIS_cen_dom"/>
</dbReference>
<feature type="region of interest" description="Disordered" evidence="5">
    <location>
        <begin position="837"/>
        <end position="987"/>
    </location>
</feature>
<dbReference type="Gene3D" id="3.30.40.10">
    <property type="entry name" value="Zinc/RING finger domain, C3HC4 (zinc finger)"/>
    <property type="match status" value="1"/>
</dbReference>
<feature type="domain" description="PHD-type" evidence="6">
    <location>
        <begin position="220"/>
        <end position="275"/>
    </location>
</feature>
<keyword evidence="3" id="KW-0862">Zinc</keyword>
<feature type="compositionally biased region" description="Polar residues" evidence="5">
    <location>
        <begin position="942"/>
        <end position="956"/>
    </location>
</feature>
<feature type="compositionally biased region" description="Basic residues" evidence="5">
    <location>
        <begin position="1203"/>
        <end position="1213"/>
    </location>
</feature>
<dbReference type="SUPFAM" id="SSF57903">
    <property type="entry name" value="FYVE/PHD zinc finger"/>
    <property type="match status" value="1"/>
</dbReference>
<dbReference type="Ensembl" id="ENSGWIT00000047112.1">
    <property type="protein sequence ID" value="ENSGWIP00000043429.1"/>
    <property type="gene ID" value="ENSGWIG00000021709.1"/>
</dbReference>
<evidence type="ECO:0008006" key="10">
    <source>
        <dbReference type="Google" id="ProtNLM"/>
    </source>
</evidence>
<feature type="compositionally biased region" description="Polar residues" evidence="5">
    <location>
        <begin position="1123"/>
        <end position="1175"/>
    </location>
</feature>
<dbReference type="SMART" id="SM00249">
    <property type="entry name" value="PHD"/>
    <property type="match status" value="1"/>
</dbReference>
<evidence type="ECO:0000256" key="2">
    <source>
        <dbReference type="ARBA" id="ARBA00022771"/>
    </source>
</evidence>
<accession>A0A8C5NBM8</accession>
<feature type="compositionally biased region" description="Polar residues" evidence="5">
    <location>
        <begin position="851"/>
        <end position="867"/>
    </location>
</feature>
<name>A0A8C5NBM8_GOUWI</name>
<evidence type="ECO:0000313" key="8">
    <source>
        <dbReference type="Ensembl" id="ENSGWIP00000043429.1"/>
    </source>
</evidence>
<dbReference type="GO" id="GO:0005634">
    <property type="term" value="C:nucleus"/>
    <property type="evidence" value="ECO:0007669"/>
    <property type="project" value="TreeGrafter"/>
</dbReference>
<dbReference type="GO" id="GO:0006351">
    <property type="term" value="P:DNA-templated transcription"/>
    <property type="evidence" value="ECO:0007669"/>
    <property type="project" value="InterPro"/>
</dbReference>
<dbReference type="PROSITE" id="PS50016">
    <property type="entry name" value="ZF_PHD_2"/>
    <property type="match status" value="1"/>
</dbReference>
<evidence type="ECO:0000256" key="4">
    <source>
        <dbReference type="PROSITE-ProRule" id="PRU00146"/>
    </source>
</evidence>
<feature type="compositionally biased region" description="Basic and acidic residues" evidence="5">
    <location>
        <begin position="1269"/>
        <end position="1283"/>
    </location>
</feature>
<keyword evidence="1" id="KW-0479">Metal-binding</keyword>
<proteinExistence type="predicted"/>
<evidence type="ECO:0000256" key="1">
    <source>
        <dbReference type="ARBA" id="ARBA00022723"/>
    </source>
</evidence>
<feature type="compositionally biased region" description="Basic and acidic residues" evidence="5">
    <location>
        <begin position="1176"/>
        <end position="1202"/>
    </location>
</feature>